<dbReference type="InterPro" id="IPR054415">
    <property type="entry name" value="SPO24"/>
</dbReference>
<organism evidence="2 3">
    <name type="scientific">Arxiozyma heterogenica</name>
    <dbReference type="NCBI Taxonomy" id="278026"/>
    <lineage>
        <taxon>Eukaryota</taxon>
        <taxon>Fungi</taxon>
        <taxon>Dikarya</taxon>
        <taxon>Ascomycota</taxon>
        <taxon>Saccharomycotina</taxon>
        <taxon>Saccharomycetes</taxon>
        <taxon>Saccharomycetales</taxon>
        <taxon>Saccharomycetaceae</taxon>
        <taxon>Arxiozyma</taxon>
    </lineage>
</organism>
<feature type="region of interest" description="Disordered" evidence="1">
    <location>
        <begin position="39"/>
        <end position="70"/>
    </location>
</feature>
<dbReference type="Pfam" id="PF22044">
    <property type="entry name" value="SPO24"/>
    <property type="match status" value="1"/>
</dbReference>
<feature type="compositionally biased region" description="Low complexity" evidence="1">
    <location>
        <begin position="39"/>
        <end position="51"/>
    </location>
</feature>
<feature type="compositionally biased region" description="Polar residues" evidence="1">
    <location>
        <begin position="52"/>
        <end position="70"/>
    </location>
</feature>
<protein>
    <submittedName>
        <fullName evidence="2">Uncharacterized protein</fullName>
    </submittedName>
</protein>
<evidence type="ECO:0000313" key="3">
    <source>
        <dbReference type="Proteomes" id="UP001306508"/>
    </source>
</evidence>
<dbReference type="AlphaFoldDB" id="A0AAN7W576"/>
<comment type="caution">
    <text evidence="2">The sequence shown here is derived from an EMBL/GenBank/DDBJ whole genome shotgun (WGS) entry which is preliminary data.</text>
</comment>
<evidence type="ECO:0000256" key="1">
    <source>
        <dbReference type="SAM" id="MobiDB-lite"/>
    </source>
</evidence>
<name>A0AAN7W576_9SACH</name>
<proteinExistence type="predicted"/>
<gene>
    <name evidence="2" type="ORF">RI543_001039</name>
</gene>
<sequence length="70" mass="7568">MAFLQLATEVSQPFVINGVSPITPTCSRKNSLHESATVTATTTNVDPTTTTQSINANRQARQRHNSLSLL</sequence>
<dbReference type="Proteomes" id="UP001306508">
    <property type="component" value="Unassembled WGS sequence"/>
</dbReference>
<evidence type="ECO:0000313" key="2">
    <source>
        <dbReference type="EMBL" id="KAK5781491.1"/>
    </source>
</evidence>
<keyword evidence="3" id="KW-1185">Reference proteome</keyword>
<dbReference type="EMBL" id="JAWIZZ010000035">
    <property type="protein sequence ID" value="KAK5781491.1"/>
    <property type="molecule type" value="Genomic_DNA"/>
</dbReference>
<accession>A0AAN7W576</accession>
<reference evidence="3" key="1">
    <citation type="submission" date="2023-07" db="EMBL/GenBank/DDBJ databases">
        <title>A draft genome of Kazachstania heterogenica Y-27499.</title>
        <authorList>
            <person name="Donic C."/>
            <person name="Kralova J.S."/>
            <person name="Fidel L."/>
            <person name="Ben-Dor S."/>
            <person name="Jung S."/>
        </authorList>
    </citation>
    <scope>NUCLEOTIDE SEQUENCE [LARGE SCALE GENOMIC DNA]</scope>
    <source>
        <strain evidence="3">Y27499</strain>
    </source>
</reference>